<proteinExistence type="predicted"/>
<evidence type="ECO:0000313" key="2">
    <source>
        <dbReference type="EMBL" id="CAA9458085.1"/>
    </source>
</evidence>
<organism evidence="2">
    <name type="scientific">uncultured Rubrobacteraceae bacterium</name>
    <dbReference type="NCBI Taxonomy" id="349277"/>
    <lineage>
        <taxon>Bacteria</taxon>
        <taxon>Bacillati</taxon>
        <taxon>Actinomycetota</taxon>
        <taxon>Rubrobacteria</taxon>
        <taxon>Rubrobacterales</taxon>
        <taxon>Rubrobacteraceae</taxon>
        <taxon>environmental samples</taxon>
    </lineage>
</organism>
<dbReference type="EMBL" id="CADCVE010000062">
    <property type="protein sequence ID" value="CAA9458085.1"/>
    <property type="molecule type" value="Genomic_DNA"/>
</dbReference>
<sequence>MILAGQSSQRKASKDAEEQVGATTVPRRLLLAYREARGRKDKAAPVHLESGGEALPVFSWAEEAGMFISFGEFDAPAARAAMSQEGP</sequence>
<dbReference type="AlphaFoldDB" id="A0A6J4QXS9"/>
<feature type="compositionally biased region" description="Polar residues" evidence="1">
    <location>
        <begin position="1"/>
        <end position="10"/>
    </location>
</feature>
<feature type="region of interest" description="Disordered" evidence="1">
    <location>
        <begin position="1"/>
        <end position="22"/>
    </location>
</feature>
<reference evidence="2" key="1">
    <citation type="submission" date="2020-02" db="EMBL/GenBank/DDBJ databases">
        <authorList>
            <person name="Meier V. D."/>
        </authorList>
    </citation>
    <scope>NUCLEOTIDE SEQUENCE</scope>
    <source>
        <strain evidence="2">AVDCRST_MAG28</strain>
    </source>
</reference>
<gene>
    <name evidence="2" type="ORF">AVDCRST_MAG28-2784</name>
</gene>
<evidence type="ECO:0000256" key="1">
    <source>
        <dbReference type="SAM" id="MobiDB-lite"/>
    </source>
</evidence>
<name>A0A6J4QXS9_9ACTN</name>
<accession>A0A6J4QXS9</accession>
<protein>
    <submittedName>
        <fullName evidence="2">Uncharacterized protein</fullName>
    </submittedName>
</protein>